<dbReference type="PANTHER" id="PTHR37017">
    <property type="entry name" value="AB HYDROLASE-1 DOMAIN-CONTAINING PROTEIN-RELATED"/>
    <property type="match status" value="1"/>
</dbReference>
<name>A0A1E1KTQ9_9HELO</name>
<comment type="caution">
    <text evidence="2">The sequence shown here is derived from an EMBL/GenBank/DDBJ whole genome shotgun (WGS) entry which is preliminary data.</text>
</comment>
<evidence type="ECO:0000313" key="3">
    <source>
        <dbReference type="Proteomes" id="UP000178129"/>
    </source>
</evidence>
<keyword evidence="3" id="KW-1185">Reference proteome</keyword>
<dbReference type="InterPro" id="IPR052897">
    <property type="entry name" value="Sec-Metab_Biosynth_Hydrolase"/>
</dbReference>
<dbReference type="InParanoid" id="A0A1E1KTQ9"/>
<organism evidence="2 3">
    <name type="scientific">Rhynchosporium graminicola</name>
    <dbReference type="NCBI Taxonomy" id="2792576"/>
    <lineage>
        <taxon>Eukaryota</taxon>
        <taxon>Fungi</taxon>
        <taxon>Dikarya</taxon>
        <taxon>Ascomycota</taxon>
        <taxon>Pezizomycotina</taxon>
        <taxon>Leotiomycetes</taxon>
        <taxon>Helotiales</taxon>
        <taxon>Ploettnerulaceae</taxon>
        <taxon>Rhynchosporium</taxon>
    </lineage>
</organism>
<evidence type="ECO:0000259" key="1">
    <source>
        <dbReference type="Pfam" id="PF12697"/>
    </source>
</evidence>
<sequence>MSRKPDFIIVPGAWHSPDAFDPTSTFLRKAGYEVHGVDLPSYGADPPLKSFDPDVLAVQNVINKVLSSGKDVIMIYHSSGGMAGSEALKEYVNEVGTDKSGKQGWGRVRRLVYVTAFALPEGASLMSGLGFKPLPWFEIDGDAVFPANPKEIFYNDLSDSQAAPLIAAIKQHSYLTYASTLTVAPWKTIPSTFIKCEKDNAIPLPVQEGMIAGAKEMAPDAFDVIEKCQSGHSPFVSQPAWLAEKLVESAK</sequence>
<dbReference type="EMBL" id="FJUW01000022">
    <property type="protein sequence ID" value="CZT01434.1"/>
    <property type="molecule type" value="Genomic_DNA"/>
</dbReference>
<evidence type="ECO:0000313" key="2">
    <source>
        <dbReference type="EMBL" id="CZT01434.1"/>
    </source>
</evidence>
<dbReference type="InterPro" id="IPR000073">
    <property type="entry name" value="AB_hydrolase_1"/>
</dbReference>
<reference evidence="3" key="1">
    <citation type="submission" date="2016-03" db="EMBL/GenBank/DDBJ databases">
        <authorList>
            <person name="Ploux O."/>
        </authorList>
    </citation>
    <scope>NUCLEOTIDE SEQUENCE [LARGE SCALE GENOMIC DNA]</scope>
    <source>
        <strain evidence="3">UK7</strain>
    </source>
</reference>
<dbReference type="SUPFAM" id="SSF53474">
    <property type="entry name" value="alpha/beta-Hydrolases"/>
    <property type="match status" value="1"/>
</dbReference>
<gene>
    <name evidence="2" type="ORF">RCO7_02073</name>
</gene>
<proteinExistence type="predicted"/>
<dbReference type="Proteomes" id="UP000178129">
    <property type="component" value="Unassembled WGS sequence"/>
</dbReference>
<dbReference type="STRING" id="914237.A0A1E1KTQ9"/>
<dbReference type="Pfam" id="PF12697">
    <property type="entry name" value="Abhydrolase_6"/>
    <property type="match status" value="1"/>
</dbReference>
<protein>
    <recommendedName>
        <fullName evidence="1">AB hydrolase-1 domain-containing protein</fullName>
    </recommendedName>
</protein>
<dbReference type="InterPro" id="IPR029058">
    <property type="entry name" value="AB_hydrolase_fold"/>
</dbReference>
<dbReference type="AlphaFoldDB" id="A0A1E1KTQ9"/>
<accession>A0A1E1KTQ9</accession>
<dbReference type="PANTHER" id="PTHR37017:SF11">
    <property type="entry name" value="ESTERASE_LIPASE_THIOESTERASE DOMAIN-CONTAINING PROTEIN"/>
    <property type="match status" value="1"/>
</dbReference>
<feature type="domain" description="AB hydrolase-1" evidence="1">
    <location>
        <begin position="8"/>
        <end position="244"/>
    </location>
</feature>
<dbReference type="Gene3D" id="3.40.50.1820">
    <property type="entry name" value="alpha/beta hydrolase"/>
    <property type="match status" value="1"/>
</dbReference>